<organism evidence="1">
    <name type="scientific">Tanacetum cinerariifolium</name>
    <name type="common">Dalmatian daisy</name>
    <name type="synonym">Chrysanthemum cinerariifolium</name>
    <dbReference type="NCBI Taxonomy" id="118510"/>
    <lineage>
        <taxon>Eukaryota</taxon>
        <taxon>Viridiplantae</taxon>
        <taxon>Streptophyta</taxon>
        <taxon>Embryophyta</taxon>
        <taxon>Tracheophyta</taxon>
        <taxon>Spermatophyta</taxon>
        <taxon>Magnoliopsida</taxon>
        <taxon>eudicotyledons</taxon>
        <taxon>Gunneridae</taxon>
        <taxon>Pentapetalae</taxon>
        <taxon>asterids</taxon>
        <taxon>campanulids</taxon>
        <taxon>Asterales</taxon>
        <taxon>Asteraceae</taxon>
        <taxon>Asteroideae</taxon>
        <taxon>Anthemideae</taxon>
        <taxon>Anthemidinae</taxon>
        <taxon>Tanacetum</taxon>
    </lineage>
</organism>
<gene>
    <name evidence="1" type="ORF">Tci_885498</name>
</gene>
<dbReference type="AlphaFoldDB" id="A0A699TWV4"/>
<protein>
    <submittedName>
        <fullName evidence="1">Uncharacterized protein</fullName>
    </submittedName>
</protein>
<name>A0A699TWV4_TANCI</name>
<sequence length="55" mass="6243">VPGYNKDAYEELVAAMEKMKLLELPHIVQLEQKLKEARNAAYQVDSSEQGRSHSV</sequence>
<feature type="non-terminal residue" evidence="1">
    <location>
        <position position="1"/>
    </location>
</feature>
<proteinExistence type="predicted"/>
<dbReference type="EMBL" id="BKCJ011273118">
    <property type="protein sequence ID" value="GFD13529.1"/>
    <property type="molecule type" value="Genomic_DNA"/>
</dbReference>
<comment type="caution">
    <text evidence="1">The sequence shown here is derived from an EMBL/GenBank/DDBJ whole genome shotgun (WGS) entry which is preliminary data.</text>
</comment>
<evidence type="ECO:0000313" key="1">
    <source>
        <dbReference type="EMBL" id="GFD13529.1"/>
    </source>
</evidence>
<reference evidence="1" key="1">
    <citation type="journal article" date="2019" name="Sci. Rep.">
        <title>Draft genome of Tanacetum cinerariifolium, the natural source of mosquito coil.</title>
        <authorList>
            <person name="Yamashiro T."/>
            <person name="Shiraishi A."/>
            <person name="Satake H."/>
            <person name="Nakayama K."/>
        </authorList>
    </citation>
    <scope>NUCLEOTIDE SEQUENCE</scope>
</reference>
<accession>A0A699TWV4</accession>